<evidence type="ECO:0008006" key="2">
    <source>
        <dbReference type="Google" id="ProtNLM"/>
    </source>
</evidence>
<proteinExistence type="predicted"/>
<reference evidence="1" key="1">
    <citation type="journal article" date="2023" name="Plants (Basel)">
        <title>Genomic Analysis of Leptolyngbya boryana CZ1 Reveals Efficient Carbon Fixation Modules.</title>
        <authorList>
            <person name="Bai X."/>
            <person name="Wang H."/>
            <person name="Cheng W."/>
            <person name="Wang J."/>
            <person name="Ma M."/>
            <person name="Hu H."/>
            <person name="Song Z."/>
            <person name="Ma H."/>
            <person name="Fan Y."/>
            <person name="Du C."/>
            <person name="Xu J."/>
        </authorList>
    </citation>
    <scope>NUCLEOTIDE SEQUENCE</scope>
    <source>
        <strain evidence="1">CZ1</strain>
    </source>
</reference>
<protein>
    <recommendedName>
        <fullName evidence="2">PIN domain-containing protein</fullName>
    </recommendedName>
</protein>
<organism evidence="1">
    <name type="scientific">Leptolyngbya boryana CZ1</name>
    <dbReference type="NCBI Taxonomy" id="3060204"/>
    <lineage>
        <taxon>Bacteria</taxon>
        <taxon>Bacillati</taxon>
        <taxon>Cyanobacteriota</taxon>
        <taxon>Cyanophyceae</taxon>
        <taxon>Leptolyngbyales</taxon>
        <taxon>Leptolyngbyaceae</taxon>
        <taxon>Leptolyngbya group</taxon>
        <taxon>Leptolyngbya</taxon>
    </lineage>
</organism>
<name>A0AA96WS03_LEPBY</name>
<dbReference type="InterPro" id="IPR029060">
    <property type="entry name" value="PIN-like_dom_sf"/>
</dbReference>
<evidence type="ECO:0000313" key="1">
    <source>
        <dbReference type="EMBL" id="WNZ44522.1"/>
    </source>
</evidence>
<sequence>MRYVIDTNIAIKLFIPDPLSAKAEALSVFRSFDWSLGYEDAAFCGGISLITGLE</sequence>
<dbReference type="AlphaFoldDB" id="A0AA96WS03"/>
<reference evidence="1" key="2">
    <citation type="submission" date="2023-07" db="EMBL/GenBank/DDBJ databases">
        <authorList>
            <person name="Bai X.-H."/>
            <person name="Wang H.-H."/>
            <person name="Wang J."/>
            <person name="Ma M.-Y."/>
            <person name="Hu H.-H."/>
            <person name="Song Z.-L."/>
            <person name="Ma H.-G."/>
            <person name="Fan Y."/>
            <person name="Du C.-Y."/>
            <person name="Xu J.-C."/>
        </authorList>
    </citation>
    <scope>NUCLEOTIDE SEQUENCE</scope>
    <source>
        <strain evidence="1">CZ1</strain>
    </source>
</reference>
<gene>
    <name evidence="1" type="ORF">Q2T42_22240</name>
</gene>
<dbReference type="SUPFAM" id="SSF88723">
    <property type="entry name" value="PIN domain-like"/>
    <property type="match status" value="1"/>
</dbReference>
<dbReference type="RefSeq" id="WP_316426590.1">
    <property type="nucleotide sequence ID" value="NZ_CP130144.1"/>
</dbReference>
<dbReference type="EMBL" id="CP130144">
    <property type="protein sequence ID" value="WNZ44522.1"/>
    <property type="molecule type" value="Genomic_DNA"/>
</dbReference>
<accession>A0AA96WS03</accession>